<reference evidence="2" key="1">
    <citation type="submission" date="2016-10" db="EMBL/GenBank/DDBJ databases">
        <title>Sequence of Gallionella enrichment culture.</title>
        <authorList>
            <person name="Poehlein A."/>
            <person name="Muehling M."/>
            <person name="Daniel R."/>
        </authorList>
    </citation>
    <scope>NUCLEOTIDE SEQUENCE</scope>
</reference>
<keyword evidence="1" id="KW-1133">Transmembrane helix</keyword>
<keyword evidence="1" id="KW-0472">Membrane</keyword>
<proteinExistence type="predicted"/>
<accession>A0A1J5RHB3</accession>
<comment type="caution">
    <text evidence="2">The sequence shown here is derived from an EMBL/GenBank/DDBJ whole genome shotgun (WGS) entry which is preliminary data.</text>
</comment>
<evidence type="ECO:0000256" key="1">
    <source>
        <dbReference type="SAM" id="Phobius"/>
    </source>
</evidence>
<dbReference type="PROSITE" id="PS51257">
    <property type="entry name" value="PROKAR_LIPOPROTEIN"/>
    <property type="match status" value="1"/>
</dbReference>
<organism evidence="2">
    <name type="scientific">mine drainage metagenome</name>
    <dbReference type="NCBI Taxonomy" id="410659"/>
    <lineage>
        <taxon>unclassified sequences</taxon>
        <taxon>metagenomes</taxon>
        <taxon>ecological metagenomes</taxon>
    </lineage>
</organism>
<keyword evidence="1" id="KW-0812">Transmembrane</keyword>
<feature type="transmembrane region" description="Helical" evidence="1">
    <location>
        <begin position="7"/>
        <end position="30"/>
    </location>
</feature>
<dbReference type="EMBL" id="MLJW01000257">
    <property type="protein sequence ID" value="OIQ91500.1"/>
    <property type="molecule type" value="Genomic_DNA"/>
</dbReference>
<sequence>MSKYGSRIFLAASIIATYGFALMLGCNLLGVQELRGWPAVAVTFLIIIPAVILMMQLLVRSKEMIDGRSQNWGGVIFMWALFAFGFLAVKVLAKILCN</sequence>
<dbReference type="AlphaFoldDB" id="A0A1J5RHB3"/>
<evidence type="ECO:0000313" key="2">
    <source>
        <dbReference type="EMBL" id="OIQ91500.1"/>
    </source>
</evidence>
<name>A0A1J5RHB3_9ZZZZ</name>
<feature type="transmembrane region" description="Helical" evidence="1">
    <location>
        <begin position="36"/>
        <end position="59"/>
    </location>
</feature>
<feature type="transmembrane region" description="Helical" evidence="1">
    <location>
        <begin position="71"/>
        <end position="93"/>
    </location>
</feature>
<gene>
    <name evidence="2" type="ORF">GALL_265770</name>
</gene>
<protein>
    <submittedName>
        <fullName evidence="2">Uncharacterized protein</fullName>
    </submittedName>
</protein>